<dbReference type="Proteomes" id="UP000603227">
    <property type="component" value="Unassembled WGS sequence"/>
</dbReference>
<dbReference type="AlphaFoldDB" id="A0A919GDR8"/>
<gene>
    <name evidence="2" type="ORF">GCM10017771_05650</name>
</gene>
<evidence type="ECO:0000256" key="1">
    <source>
        <dbReference type="SAM" id="MobiDB-lite"/>
    </source>
</evidence>
<reference evidence="2" key="2">
    <citation type="submission" date="2020-09" db="EMBL/GenBank/DDBJ databases">
        <authorList>
            <person name="Sun Q."/>
            <person name="Zhou Y."/>
        </authorList>
    </citation>
    <scope>NUCLEOTIDE SEQUENCE</scope>
    <source>
        <strain evidence="2">CGMCC 4.7403</strain>
    </source>
</reference>
<feature type="compositionally biased region" description="Basic and acidic residues" evidence="1">
    <location>
        <begin position="47"/>
        <end position="56"/>
    </location>
</feature>
<accession>A0A919GDR8</accession>
<comment type="caution">
    <text evidence="2">The sequence shown here is derived from an EMBL/GenBank/DDBJ whole genome shotgun (WGS) entry which is preliminary data.</text>
</comment>
<organism evidence="2 3">
    <name type="scientific">Streptomyces capitiformicae</name>
    <dbReference type="NCBI Taxonomy" id="2014920"/>
    <lineage>
        <taxon>Bacteria</taxon>
        <taxon>Bacillati</taxon>
        <taxon>Actinomycetota</taxon>
        <taxon>Actinomycetes</taxon>
        <taxon>Kitasatosporales</taxon>
        <taxon>Streptomycetaceae</taxon>
        <taxon>Streptomyces</taxon>
    </lineage>
</organism>
<evidence type="ECO:0000313" key="3">
    <source>
        <dbReference type="Proteomes" id="UP000603227"/>
    </source>
</evidence>
<dbReference type="EMBL" id="BNAT01000002">
    <property type="protein sequence ID" value="GHH82171.1"/>
    <property type="molecule type" value="Genomic_DNA"/>
</dbReference>
<sequence>MTVMDDGDQRDQVGQALHGTDRCDVVRAALLYRVPIFSEMGSCVLGRGHEGDHQDSRGGSWNVIPLNPFRND</sequence>
<name>A0A919GDR8_9ACTN</name>
<protein>
    <submittedName>
        <fullName evidence="2">Uncharacterized protein</fullName>
    </submittedName>
</protein>
<reference evidence="2" key="1">
    <citation type="journal article" date="2014" name="Int. J. Syst. Evol. Microbiol.">
        <title>Complete genome sequence of Corynebacterium casei LMG S-19264T (=DSM 44701T), isolated from a smear-ripened cheese.</title>
        <authorList>
            <consortium name="US DOE Joint Genome Institute (JGI-PGF)"/>
            <person name="Walter F."/>
            <person name="Albersmeier A."/>
            <person name="Kalinowski J."/>
            <person name="Ruckert C."/>
        </authorList>
    </citation>
    <scope>NUCLEOTIDE SEQUENCE</scope>
    <source>
        <strain evidence="2">CGMCC 4.7403</strain>
    </source>
</reference>
<evidence type="ECO:0000313" key="2">
    <source>
        <dbReference type="EMBL" id="GHH82171.1"/>
    </source>
</evidence>
<feature type="region of interest" description="Disordered" evidence="1">
    <location>
        <begin position="47"/>
        <end position="72"/>
    </location>
</feature>
<keyword evidence="3" id="KW-1185">Reference proteome</keyword>
<proteinExistence type="predicted"/>